<organism evidence="7 8">
    <name type="scientific">Dispira parvispora</name>
    <dbReference type="NCBI Taxonomy" id="1520584"/>
    <lineage>
        <taxon>Eukaryota</taxon>
        <taxon>Fungi</taxon>
        <taxon>Fungi incertae sedis</taxon>
        <taxon>Zoopagomycota</taxon>
        <taxon>Kickxellomycotina</taxon>
        <taxon>Dimargaritomycetes</taxon>
        <taxon>Dimargaritales</taxon>
        <taxon>Dimargaritaceae</taxon>
        <taxon>Dispira</taxon>
    </lineage>
</organism>
<dbReference type="Pfam" id="PF23609">
    <property type="entry name" value="Beta-prop_EIPR1"/>
    <property type="match status" value="1"/>
</dbReference>
<evidence type="ECO:0000313" key="8">
    <source>
        <dbReference type="Proteomes" id="UP001150925"/>
    </source>
</evidence>
<accession>A0A9W8AV55</accession>
<sequence>MASLTAPGAMAGDMRIRRPSGPTIRPPSTLPSTTQLNGWRTAYLAGNNGNEADLKTAHLQLADTNRFTTCMAAAQGSTMGGNDDTPPGIELVFQSSIRYPINSISFSDRFIATGNEKGLSMLYSVDPQALLGARNTSSGDSGRAMKMVATYRNKISRAPEIPVPGTLVSSRRIICTDFEPVTGAGNNSGATQRFLSTAGPVVHIWDVNEHRVPIRDERISHSQITAASWQPFPFSQLVAAGTVDKTLSVLDLRKQGKAAVWRSRGAHRASINAVQWSPFIPYWLATAGDDYNVNVWDLRYTSGPVFTMPEHQHRVMALCWSNTHSDMLSTGSTDRHWRLWSLRASQGSDNLLERDPGKRPGSYSGSTSVTASLLADFNQKMTGSVVGVCCPSMFDNTYFSCTTKGELTACQLSEEALEGVAIHRFSAANHPNEYEIEQLAYQREFSEAITCFTRLAKQDLRSSDTAEELRNLAAVLLPKDPLTWDGWTIPPMASSQSSGTARHRMLPHKADMDQALQGFLSDIRQYTYGLPPNARPRHIPVQLNLVQDVLARLSAGSDVRDIEVMVKNSDWKGLVKERSRIEKGVRLAPRAYNIPFLRSLIKVILPQDCLVALELGHHIVRTYLEARRTQSSTLADLSALIQLLLYPTVYDTESKSTARPPSPQAQRGVHSPRKTDATTEELPVARRRLYYLLRDSPRAACGMIRLETLVQKTVLQGGPQSQVAEAISKLLLPTPFTVSSGAMRLYLNSLVQIRQYDEYLVHVSHLIPQFQGFELADILQKQARDIVVPRWAKQLKLIVQSVQQDFLNLEITLYRDILNKLAKVLTRSYQPSAYENYADRHPPADDQGSVPGLPVAVLVDYFNRIGHGFFRLLELMLSQKEEAEDVTREIRPLLAIWTDFLYRPQWKADDQWAKLEASVDSSSTSTPLSPSSSTTNPHHLHPPATSLGQLKKRSLQVKKNSMSSHPGLENSQGESGDSSDTPESVQTSVFYYPPAEGEQVKVVVEALDRIRGYFYA</sequence>
<feature type="repeat" description="WD" evidence="4">
    <location>
        <begin position="308"/>
        <end position="350"/>
    </location>
</feature>
<dbReference type="EMBL" id="JANBPY010000003">
    <property type="protein sequence ID" value="KAJ1970193.1"/>
    <property type="molecule type" value="Genomic_DNA"/>
</dbReference>
<feature type="region of interest" description="Disordered" evidence="5">
    <location>
        <begin position="653"/>
        <end position="679"/>
    </location>
</feature>
<name>A0A9W8AV55_9FUNG</name>
<evidence type="ECO:0000256" key="3">
    <source>
        <dbReference type="ARBA" id="ARBA00022737"/>
    </source>
</evidence>
<feature type="repeat" description="WD" evidence="4">
    <location>
        <begin position="264"/>
        <end position="299"/>
    </location>
</feature>
<feature type="compositionally biased region" description="Low complexity" evidence="5">
    <location>
        <begin position="921"/>
        <end position="937"/>
    </location>
</feature>
<keyword evidence="3" id="KW-0677">Repeat</keyword>
<evidence type="ECO:0000256" key="4">
    <source>
        <dbReference type="PROSITE-ProRule" id="PRU00221"/>
    </source>
</evidence>
<evidence type="ECO:0000256" key="1">
    <source>
        <dbReference type="ARBA" id="ARBA00005672"/>
    </source>
</evidence>
<dbReference type="InterPro" id="IPR019775">
    <property type="entry name" value="WD40_repeat_CS"/>
</dbReference>
<dbReference type="InterPro" id="IPR001680">
    <property type="entry name" value="WD40_rpt"/>
</dbReference>
<dbReference type="PROSITE" id="PS50082">
    <property type="entry name" value="WD_REPEATS_2"/>
    <property type="match status" value="2"/>
</dbReference>
<feature type="compositionally biased region" description="Polar residues" evidence="5">
    <location>
        <begin position="957"/>
        <end position="985"/>
    </location>
</feature>
<dbReference type="OrthoDB" id="361494at2759"/>
<dbReference type="AlphaFoldDB" id="A0A9W8AV55"/>
<dbReference type="PROSITE" id="PS00678">
    <property type="entry name" value="WD_REPEATS_1"/>
    <property type="match status" value="1"/>
</dbReference>
<dbReference type="PANTHER" id="PTHR14205">
    <property type="entry name" value="WD-REPEAT PROTEIN"/>
    <property type="match status" value="1"/>
</dbReference>
<dbReference type="PANTHER" id="PTHR14205:SF15">
    <property type="entry name" value="EARP AND GARP COMPLEX-INTERACTING PROTEIN 1"/>
    <property type="match status" value="1"/>
</dbReference>
<feature type="domain" description="EIPR1-like beta-propeller" evidence="6">
    <location>
        <begin position="189"/>
        <end position="340"/>
    </location>
</feature>
<gene>
    <name evidence="7" type="ORF">IWQ62_000102</name>
</gene>
<dbReference type="Gene3D" id="2.130.10.10">
    <property type="entry name" value="YVTN repeat-like/Quinoprotein amine dehydrogenase"/>
    <property type="match status" value="1"/>
</dbReference>
<dbReference type="InterPro" id="IPR015943">
    <property type="entry name" value="WD40/YVTN_repeat-like_dom_sf"/>
</dbReference>
<evidence type="ECO:0000256" key="5">
    <source>
        <dbReference type="SAM" id="MobiDB-lite"/>
    </source>
</evidence>
<evidence type="ECO:0000259" key="6">
    <source>
        <dbReference type="Pfam" id="PF23609"/>
    </source>
</evidence>
<dbReference type="InterPro" id="IPR059104">
    <property type="entry name" value="Beta-prop_EIPR1-like"/>
</dbReference>
<reference evidence="7" key="1">
    <citation type="submission" date="2022-07" db="EMBL/GenBank/DDBJ databases">
        <title>Phylogenomic reconstructions and comparative analyses of Kickxellomycotina fungi.</title>
        <authorList>
            <person name="Reynolds N.K."/>
            <person name="Stajich J.E."/>
            <person name="Barry K."/>
            <person name="Grigoriev I.V."/>
            <person name="Crous P."/>
            <person name="Smith M.E."/>
        </authorList>
    </citation>
    <scope>NUCLEOTIDE SEQUENCE</scope>
    <source>
        <strain evidence="7">RSA 1196</strain>
    </source>
</reference>
<comment type="caution">
    <text evidence="7">The sequence shown here is derived from an EMBL/GenBank/DDBJ whole genome shotgun (WGS) entry which is preliminary data.</text>
</comment>
<dbReference type="SMART" id="SM00320">
    <property type="entry name" value="WD40"/>
    <property type="match status" value="4"/>
</dbReference>
<protein>
    <recommendedName>
        <fullName evidence="6">EIPR1-like beta-propeller domain-containing protein</fullName>
    </recommendedName>
</protein>
<evidence type="ECO:0000256" key="2">
    <source>
        <dbReference type="ARBA" id="ARBA00022574"/>
    </source>
</evidence>
<dbReference type="SUPFAM" id="SSF50978">
    <property type="entry name" value="WD40 repeat-like"/>
    <property type="match status" value="1"/>
</dbReference>
<feature type="region of interest" description="Disordered" evidence="5">
    <location>
        <begin position="1"/>
        <end position="32"/>
    </location>
</feature>
<feature type="region of interest" description="Disordered" evidence="5">
    <location>
        <begin position="921"/>
        <end position="985"/>
    </location>
</feature>
<dbReference type="PROSITE" id="PS50294">
    <property type="entry name" value="WD_REPEATS_REGION"/>
    <property type="match status" value="1"/>
</dbReference>
<dbReference type="InterPro" id="IPR036322">
    <property type="entry name" value="WD40_repeat_dom_sf"/>
</dbReference>
<proteinExistence type="inferred from homology"/>
<dbReference type="Proteomes" id="UP001150925">
    <property type="component" value="Unassembled WGS sequence"/>
</dbReference>
<evidence type="ECO:0000313" key="7">
    <source>
        <dbReference type="EMBL" id="KAJ1970193.1"/>
    </source>
</evidence>
<keyword evidence="8" id="KW-1185">Reference proteome</keyword>
<dbReference type="InterPro" id="IPR040323">
    <property type="entry name" value="EIPR1"/>
</dbReference>
<keyword evidence="2 4" id="KW-0853">WD repeat</keyword>
<dbReference type="GO" id="GO:0016567">
    <property type="term" value="P:protein ubiquitination"/>
    <property type="evidence" value="ECO:0007669"/>
    <property type="project" value="TreeGrafter"/>
</dbReference>
<comment type="similarity">
    <text evidence="1">Belongs to the WD repeat EIPR1 family.</text>
</comment>